<dbReference type="PANTHER" id="PTHR11019:SF199">
    <property type="entry name" value="HTH-TYPE TRANSCRIPTIONAL REGULATOR NIMR"/>
    <property type="match status" value="1"/>
</dbReference>
<dbReference type="InterPro" id="IPR013096">
    <property type="entry name" value="Cupin_2"/>
</dbReference>
<dbReference type="Pfam" id="PF07883">
    <property type="entry name" value="Cupin_2"/>
    <property type="match status" value="1"/>
</dbReference>
<reference evidence="5" key="1">
    <citation type="submission" date="2021-01" db="EMBL/GenBank/DDBJ databases">
        <title>Whole genome shotgun sequence of Dactylosporangium siamense NBRC 106093.</title>
        <authorList>
            <person name="Komaki H."/>
            <person name="Tamura T."/>
        </authorList>
    </citation>
    <scope>NUCLEOTIDE SEQUENCE</scope>
    <source>
        <strain evidence="5">NBRC 106093</strain>
    </source>
</reference>
<keyword evidence="6" id="KW-1185">Reference proteome</keyword>
<organism evidence="5 6">
    <name type="scientific">Dactylosporangium siamense</name>
    <dbReference type="NCBI Taxonomy" id="685454"/>
    <lineage>
        <taxon>Bacteria</taxon>
        <taxon>Bacillati</taxon>
        <taxon>Actinomycetota</taxon>
        <taxon>Actinomycetes</taxon>
        <taxon>Micromonosporales</taxon>
        <taxon>Micromonosporaceae</taxon>
        <taxon>Dactylosporangium</taxon>
    </lineage>
</organism>
<dbReference type="Proteomes" id="UP000660611">
    <property type="component" value="Unassembled WGS sequence"/>
</dbReference>
<dbReference type="GO" id="GO:0043565">
    <property type="term" value="F:sequence-specific DNA binding"/>
    <property type="evidence" value="ECO:0007669"/>
    <property type="project" value="InterPro"/>
</dbReference>
<sequence>MPLAPTKVTEHGSGAFIDRHRHDQHQLVYVSRGVIAVQTEAGGWVAAADRAVWIPAGCWHEHRFHGASAFHTIGFPPADPPLPADAPTVVAVGALLRELLVAGTDPALPRDEELRLRAVIRDRLRRAPQEPVALPTARDGRLAAACRLAADRLDEPQTLPSLARLAGASERTLARLFRAEFGMTYPQWRTNVRVYRAMILLAGGLPVTAVAHRCGFGTPSAFVDTFRRATGLTPGVYQARERAGGAPGG</sequence>
<evidence type="ECO:0000313" key="6">
    <source>
        <dbReference type="Proteomes" id="UP000660611"/>
    </source>
</evidence>
<dbReference type="GO" id="GO:0003700">
    <property type="term" value="F:DNA-binding transcription factor activity"/>
    <property type="evidence" value="ECO:0007669"/>
    <property type="project" value="InterPro"/>
</dbReference>
<name>A0A919UD38_9ACTN</name>
<feature type="domain" description="HTH araC/xylS-type" evidence="4">
    <location>
        <begin position="143"/>
        <end position="240"/>
    </location>
</feature>
<dbReference type="InterPro" id="IPR009057">
    <property type="entry name" value="Homeodomain-like_sf"/>
</dbReference>
<dbReference type="AlphaFoldDB" id="A0A919UD38"/>
<evidence type="ECO:0000256" key="1">
    <source>
        <dbReference type="ARBA" id="ARBA00023015"/>
    </source>
</evidence>
<protein>
    <submittedName>
        <fullName evidence="5">AraC family transcriptional regulator</fullName>
    </submittedName>
</protein>
<dbReference type="CDD" id="cd06124">
    <property type="entry name" value="cupin_NimR-like_N"/>
    <property type="match status" value="1"/>
</dbReference>
<dbReference type="Gene3D" id="1.10.10.60">
    <property type="entry name" value="Homeodomain-like"/>
    <property type="match status" value="1"/>
</dbReference>
<dbReference type="SMART" id="SM00342">
    <property type="entry name" value="HTH_ARAC"/>
    <property type="match status" value="1"/>
</dbReference>
<evidence type="ECO:0000256" key="3">
    <source>
        <dbReference type="ARBA" id="ARBA00023163"/>
    </source>
</evidence>
<dbReference type="PROSITE" id="PS01124">
    <property type="entry name" value="HTH_ARAC_FAMILY_2"/>
    <property type="match status" value="1"/>
</dbReference>
<dbReference type="Pfam" id="PF12833">
    <property type="entry name" value="HTH_18"/>
    <property type="match status" value="1"/>
</dbReference>
<dbReference type="InterPro" id="IPR018060">
    <property type="entry name" value="HTH_AraC"/>
</dbReference>
<proteinExistence type="predicted"/>
<evidence type="ECO:0000256" key="2">
    <source>
        <dbReference type="ARBA" id="ARBA00023125"/>
    </source>
</evidence>
<keyword evidence="3" id="KW-0804">Transcription</keyword>
<dbReference type="EMBL" id="BONQ01000147">
    <property type="protein sequence ID" value="GIG51042.1"/>
    <property type="molecule type" value="Genomic_DNA"/>
</dbReference>
<comment type="caution">
    <text evidence="5">The sequence shown here is derived from an EMBL/GenBank/DDBJ whole genome shotgun (WGS) entry which is preliminary data.</text>
</comment>
<dbReference type="PANTHER" id="PTHR11019">
    <property type="entry name" value="HTH-TYPE TRANSCRIPTIONAL REGULATOR NIMR"/>
    <property type="match status" value="1"/>
</dbReference>
<dbReference type="SUPFAM" id="SSF46689">
    <property type="entry name" value="Homeodomain-like"/>
    <property type="match status" value="1"/>
</dbReference>
<accession>A0A919UD38</accession>
<dbReference type="InterPro" id="IPR014710">
    <property type="entry name" value="RmlC-like_jellyroll"/>
</dbReference>
<keyword evidence="1" id="KW-0805">Transcription regulation</keyword>
<dbReference type="RefSeq" id="WP_380084653.1">
    <property type="nucleotide sequence ID" value="NZ_JBHSBG010000030.1"/>
</dbReference>
<evidence type="ECO:0000259" key="4">
    <source>
        <dbReference type="PROSITE" id="PS01124"/>
    </source>
</evidence>
<dbReference type="PROSITE" id="PS00041">
    <property type="entry name" value="HTH_ARAC_FAMILY_1"/>
    <property type="match status" value="1"/>
</dbReference>
<dbReference type="InterPro" id="IPR011051">
    <property type="entry name" value="RmlC_Cupin_sf"/>
</dbReference>
<dbReference type="InterPro" id="IPR018062">
    <property type="entry name" value="HTH_AraC-typ_CS"/>
</dbReference>
<dbReference type="Gene3D" id="2.60.120.10">
    <property type="entry name" value="Jelly Rolls"/>
    <property type="match status" value="1"/>
</dbReference>
<gene>
    <name evidence="5" type="ORF">Dsi01nite_090830</name>
</gene>
<keyword evidence="2" id="KW-0238">DNA-binding</keyword>
<evidence type="ECO:0000313" key="5">
    <source>
        <dbReference type="EMBL" id="GIG51042.1"/>
    </source>
</evidence>
<dbReference type="SUPFAM" id="SSF51182">
    <property type="entry name" value="RmlC-like cupins"/>
    <property type="match status" value="1"/>
</dbReference>